<dbReference type="Proteomes" id="UP000056419">
    <property type="component" value="Unassembled WGS sequence"/>
</dbReference>
<evidence type="ECO:0000256" key="5">
    <source>
        <dbReference type="ARBA" id="ARBA00022741"/>
    </source>
</evidence>
<gene>
    <name evidence="12" type="primary">buk2</name>
    <name evidence="9 11" type="synonym">buk</name>
    <name evidence="12" type="ORF">AA415_01454</name>
    <name evidence="13" type="ORF">DXC34_10255</name>
    <name evidence="11" type="ORF">F9958_02545</name>
</gene>
<evidence type="ECO:0000256" key="9">
    <source>
        <dbReference type="HAMAP-Rule" id="MF_00542"/>
    </source>
</evidence>
<dbReference type="InterPro" id="IPR000890">
    <property type="entry name" value="Aliphatic_acid_kin_short-chain"/>
</dbReference>
<dbReference type="InterPro" id="IPR043129">
    <property type="entry name" value="ATPase_NBD"/>
</dbReference>
<dbReference type="RefSeq" id="WP_022103552.1">
    <property type="nucleotide sequence ID" value="NZ_CP081913.1"/>
</dbReference>
<dbReference type="Pfam" id="PF00871">
    <property type="entry name" value="Acetate_kinase"/>
    <property type="match status" value="1"/>
</dbReference>
<comment type="similarity">
    <text evidence="2 9 10">Belongs to the acetokinase family.</text>
</comment>
<evidence type="ECO:0000256" key="3">
    <source>
        <dbReference type="ARBA" id="ARBA00022490"/>
    </source>
</evidence>
<name>A0A108T9G5_BACSE</name>
<dbReference type="GO" id="GO:0005737">
    <property type="term" value="C:cytoplasm"/>
    <property type="evidence" value="ECO:0007669"/>
    <property type="project" value="UniProtKB-SubCell"/>
</dbReference>
<dbReference type="PIRSF" id="PIRSF036458">
    <property type="entry name" value="Butyrate_kin"/>
    <property type="match status" value="1"/>
</dbReference>
<dbReference type="GO" id="GO:0006083">
    <property type="term" value="P:acetate metabolic process"/>
    <property type="evidence" value="ECO:0007669"/>
    <property type="project" value="TreeGrafter"/>
</dbReference>
<dbReference type="EMBL" id="LRGC01000005">
    <property type="protein sequence ID" value="KWR55672.1"/>
    <property type="molecule type" value="Genomic_DNA"/>
</dbReference>
<dbReference type="STRING" id="46506.AA415_01454"/>
<dbReference type="EMBL" id="WCLE01000003">
    <property type="protein sequence ID" value="KAB5316284.1"/>
    <property type="molecule type" value="Genomic_DNA"/>
</dbReference>
<dbReference type="PRINTS" id="PR00471">
    <property type="entry name" value="ACETATEKNASE"/>
</dbReference>
<keyword evidence="14" id="KW-1185">Reference proteome</keyword>
<reference evidence="13 15" key="3">
    <citation type="submission" date="2018-08" db="EMBL/GenBank/DDBJ databases">
        <title>A genome reference for cultivated species of the human gut microbiota.</title>
        <authorList>
            <person name="Zou Y."/>
            <person name="Xue W."/>
            <person name="Luo G."/>
        </authorList>
    </citation>
    <scope>NUCLEOTIDE SEQUENCE [LARGE SCALE GENOMIC DNA]</scope>
    <source>
        <strain evidence="13 15">TF03-6</strain>
    </source>
</reference>
<dbReference type="SUPFAM" id="SSF53067">
    <property type="entry name" value="Actin-like ATPase domain"/>
    <property type="match status" value="2"/>
</dbReference>
<dbReference type="PROSITE" id="PS01076">
    <property type="entry name" value="ACETATE_KINASE_2"/>
    <property type="match status" value="1"/>
</dbReference>
<protein>
    <recommendedName>
        <fullName evidence="9">Probable butyrate kinase</fullName>
        <shortName evidence="9">BK</shortName>
        <ecNumber evidence="9">2.7.2.7</ecNumber>
    </recommendedName>
    <alternativeName>
        <fullName evidence="9">Branched-chain carboxylic acid kinase</fullName>
    </alternativeName>
</protein>
<dbReference type="NCBIfam" id="NF002834">
    <property type="entry name" value="PRK03011.1-5"/>
    <property type="match status" value="1"/>
</dbReference>
<dbReference type="PROSITE" id="PS01075">
    <property type="entry name" value="ACETATE_KINASE_1"/>
    <property type="match status" value="1"/>
</dbReference>
<dbReference type="InterPro" id="IPR011245">
    <property type="entry name" value="Butyrate_kin"/>
</dbReference>
<dbReference type="GO" id="GO:0008776">
    <property type="term" value="F:acetate kinase activity"/>
    <property type="evidence" value="ECO:0007669"/>
    <property type="project" value="TreeGrafter"/>
</dbReference>
<evidence type="ECO:0000256" key="10">
    <source>
        <dbReference type="RuleBase" id="RU003835"/>
    </source>
</evidence>
<evidence type="ECO:0000256" key="8">
    <source>
        <dbReference type="ARBA" id="ARBA00048596"/>
    </source>
</evidence>
<dbReference type="Proteomes" id="UP000261223">
    <property type="component" value="Unassembled WGS sequence"/>
</dbReference>
<dbReference type="HAMAP" id="MF_00542">
    <property type="entry name" value="Butyrate_kinase"/>
    <property type="match status" value="1"/>
</dbReference>
<dbReference type="NCBIfam" id="TIGR02707">
    <property type="entry name" value="butyr_kinase"/>
    <property type="match status" value="1"/>
</dbReference>
<evidence type="ECO:0000256" key="6">
    <source>
        <dbReference type="ARBA" id="ARBA00022777"/>
    </source>
</evidence>
<keyword evidence="5 9" id="KW-0547">Nucleotide-binding</keyword>
<reference evidence="12" key="2">
    <citation type="submission" date="2016-01" db="EMBL/GenBank/DDBJ databases">
        <authorList>
            <person name="McClelland M."/>
            <person name="Jain A."/>
            <person name="Saraogi P."/>
            <person name="Mendelson R."/>
            <person name="Westerman R."/>
            <person name="SanMiguel P."/>
            <person name="Csonka L."/>
        </authorList>
    </citation>
    <scope>NUCLEOTIDE SEQUENCE</scope>
    <source>
        <strain evidence="12">CL09T03C01</strain>
    </source>
</reference>
<proteinExistence type="inferred from homology"/>
<dbReference type="GO" id="GO:0047761">
    <property type="term" value="F:butyrate kinase activity"/>
    <property type="evidence" value="ECO:0007669"/>
    <property type="project" value="UniProtKB-UniRule"/>
</dbReference>
<keyword evidence="3 9" id="KW-0963">Cytoplasm</keyword>
<evidence type="ECO:0000256" key="1">
    <source>
        <dbReference type="ARBA" id="ARBA00004496"/>
    </source>
</evidence>
<evidence type="ECO:0000313" key="13">
    <source>
        <dbReference type="EMBL" id="RGM12692.1"/>
    </source>
</evidence>
<dbReference type="Gene3D" id="3.30.420.40">
    <property type="match status" value="2"/>
</dbReference>
<evidence type="ECO:0000313" key="11">
    <source>
        <dbReference type="EMBL" id="KAB5316284.1"/>
    </source>
</evidence>
<accession>A0A108T9G5</accession>
<dbReference type="Proteomes" id="UP000467334">
    <property type="component" value="Unassembled WGS sequence"/>
</dbReference>
<dbReference type="EMBL" id="QSSV01000012">
    <property type="protein sequence ID" value="RGM12692.1"/>
    <property type="molecule type" value="Genomic_DNA"/>
</dbReference>
<comment type="subcellular location">
    <subcellularLocation>
        <location evidence="1 9">Cytoplasm</location>
    </subcellularLocation>
</comment>
<evidence type="ECO:0000313" key="16">
    <source>
        <dbReference type="Proteomes" id="UP000467334"/>
    </source>
</evidence>
<dbReference type="CDD" id="cd24011">
    <property type="entry name" value="ASKHA_NBD_BK"/>
    <property type="match status" value="1"/>
</dbReference>
<comment type="caution">
    <text evidence="12">The sequence shown here is derived from an EMBL/GenBank/DDBJ whole genome shotgun (WGS) entry which is preliminary data.</text>
</comment>
<comment type="catalytic activity">
    <reaction evidence="8 9">
        <text>butanoate + ATP = butanoyl phosphate + ADP</text>
        <dbReference type="Rhea" id="RHEA:13585"/>
        <dbReference type="ChEBI" id="CHEBI:17968"/>
        <dbReference type="ChEBI" id="CHEBI:30616"/>
        <dbReference type="ChEBI" id="CHEBI:58079"/>
        <dbReference type="ChEBI" id="CHEBI:456216"/>
        <dbReference type="EC" id="2.7.2.7"/>
    </reaction>
</comment>
<reference evidence="12 14" key="1">
    <citation type="journal article" date="2016" name="BMC Genomics">
        <title>Type VI secretion systems of human gut Bacteroidales segregate into three genetic architectures, two of which are contained on mobile genetic elements.</title>
        <authorList>
            <person name="Coyne M.J."/>
            <person name="Roelofs K.G."/>
            <person name="Comstock L.E."/>
        </authorList>
    </citation>
    <scope>NUCLEOTIDE SEQUENCE [LARGE SCALE GENOMIC DNA]</scope>
    <source>
        <strain evidence="12 14">CL09T03C01</strain>
    </source>
</reference>
<dbReference type="EC" id="2.7.2.7" evidence="9"/>
<organism evidence="12 14">
    <name type="scientific">Bacteroides stercoris</name>
    <dbReference type="NCBI Taxonomy" id="46506"/>
    <lineage>
        <taxon>Bacteria</taxon>
        <taxon>Pseudomonadati</taxon>
        <taxon>Bacteroidota</taxon>
        <taxon>Bacteroidia</taxon>
        <taxon>Bacteroidales</taxon>
        <taxon>Bacteroidaceae</taxon>
        <taxon>Bacteroides</taxon>
    </lineage>
</organism>
<evidence type="ECO:0000313" key="14">
    <source>
        <dbReference type="Proteomes" id="UP000056419"/>
    </source>
</evidence>
<keyword evidence="6 9" id="KW-0418">Kinase</keyword>
<dbReference type="PANTHER" id="PTHR21060">
    <property type="entry name" value="ACETATE KINASE"/>
    <property type="match status" value="1"/>
</dbReference>
<dbReference type="GO" id="GO:0005524">
    <property type="term" value="F:ATP binding"/>
    <property type="evidence" value="ECO:0007669"/>
    <property type="project" value="UniProtKB-KW"/>
</dbReference>
<keyword evidence="4 9" id="KW-0808">Transferase</keyword>
<keyword evidence="7 9" id="KW-0067">ATP-binding</keyword>
<evidence type="ECO:0000313" key="12">
    <source>
        <dbReference type="EMBL" id="KWR55672.1"/>
    </source>
</evidence>
<evidence type="ECO:0000256" key="4">
    <source>
        <dbReference type="ARBA" id="ARBA00022679"/>
    </source>
</evidence>
<reference evidence="11 16" key="4">
    <citation type="journal article" date="2019" name="Nat. Med.">
        <title>A library of human gut bacterial isolates paired with longitudinal multiomics data enables mechanistic microbiome research.</title>
        <authorList>
            <person name="Poyet M."/>
            <person name="Groussin M."/>
            <person name="Gibbons S.M."/>
            <person name="Avila-Pacheco J."/>
            <person name="Jiang X."/>
            <person name="Kearney S.M."/>
            <person name="Perrotta A.R."/>
            <person name="Berdy B."/>
            <person name="Zhao S."/>
            <person name="Lieberman T.D."/>
            <person name="Swanson P.K."/>
            <person name="Smith M."/>
            <person name="Roesemann S."/>
            <person name="Alexander J.E."/>
            <person name="Rich S.A."/>
            <person name="Livny J."/>
            <person name="Vlamakis H."/>
            <person name="Clish C."/>
            <person name="Bullock K."/>
            <person name="Deik A."/>
            <person name="Scott J."/>
            <person name="Pierce K.A."/>
            <person name="Xavier R.J."/>
            <person name="Alm E.J."/>
        </authorList>
    </citation>
    <scope>NUCLEOTIDE SEQUENCE [LARGE SCALE GENOMIC DNA]</scope>
    <source>
        <strain evidence="11 16">BIOML-A6</strain>
    </source>
</reference>
<evidence type="ECO:0000256" key="7">
    <source>
        <dbReference type="ARBA" id="ARBA00022840"/>
    </source>
</evidence>
<evidence type="ECO:0000313" key="15">
    <source>
        <dbReference type="Proteomes" id="UP000261223"/>
    </source>
</evidence>
<dbReference type="PATRIC" id="fig|46506.5.peg.1549"/>
<evidence type="ECO:0000256" key="2">
    <source>
        <dbReference type="ARBA" id="ARBA00008748"/>
    </source>
</evidence>
<dbReference type="PANTHER" id="PTHR21060:SF3">
    <property type="entry name" value="BUTYRATE KINASE 2-RELATED"/>
    <property type="match status" value="1"/>
</dbReference>
<sequence length="353" mass="38424">MKLLVINPGSTSTKIAVYENEVPRLVRSIRHTVDELSSFSHIIDQFEFRKNLVLKELEANNIPFEFDAIVGRGGLLKPIPGGVYEVNDAMLDDILHAMRTHACNLGCLIASELAALLPGCRAFIADPGVVDELDEIARITGSPLMPRITIWHALNQRAIARRYAAEHHTRYEELDLIVCHLGGGISVGVHHHGKAVDVNNALDGEGPFSPERAGTLPAGQLIDLCCSGRYTKDELKKRISGRAGLTAHLGTTDVPAIVRRIEEGDKHAGLVLDAMIYQIAKSIGAASVVLYGKIDAILLTGGMAHSDYIISRLKERISFLAPVHVYPGEDEMEALALNALGALRGELPIQEYK</sequence>
<dbReference type="InterPro" id="IPR023865">
    <property type="entry name" value="Aliphatic_acid_kinase_CS"/>
</dbReference>
<dbReference type="AlphaFoldDB" id="A0A108T9G5"/>